<evidence type="ECO:0000256" key="2">
    <source>
        <dbReference type="ARBA" id="ARBA00005657"/>
    </source>
</evidence>
<name>A0A8C3CSM0_CAIMO</name>
<dbReference type="GO" id="GO:0003735">
    <property type="term" value="F:structural constituent of ribosome"/>
    <property type="evidence" value="ECO:0007669"/>
    <property type="project" value="InterPro"/>
</dbReference>
<evidence type="ECO:0000256" key="1">
    <source>
        <dbReference type="ARBA" id="ARBA00004427"/>
    </source>
</evidence>
<dbReference type="InterPro" id="IPR006032">
    <property type="entry name" value="Ribosomal_uS12"/>
</dbReference>
<dbReference type="PANTHER" id="PTHR11652">
    <property type="entry name" value="30S RIBOSOMAL PROTEIN S12 FAMILY MEMBER"/>
    <property type="match status" value="1"/>
</dbReference>
<accession>A0A8C3CSM0</accession>
<comment type="subcellular location">
    <subcellularLocation>
        <location evidence="1">Rough endoplasmic reticulum</location>
    </subcellularLocation>
</comment>
<feature type="compositionally biased region" description="Basic residues" evidence="7">
    <location>
        <begin position="1"/>
        <end position="20"/>
    </location>
</feature>
<dbReference type="NCBIfam" id="TIGR00982">
    <property type="entry name" value="uS12_E_A"/>
    <property type="match status" value="1"/>
</dbReference>
<dbReference type="InterPro" id="IPR005680">
    <property type="entry name" value="Ribosomal_uS12_euk/arc"/>
</dbReference>
<protein>
    <recommendedName>
        <fullName evidence="5">Small ribosomal subunit protein uS12</fullName>
    </recommendedName>
    <alternativeName>
        <fullName evidence="6">40S ribosomal protein S23</fullName>
    </alternativeName>
</protein>
<dbReference type="Proteomes" id="UP000694556">
    <property type="component" value="Chromosome Z"/>
</dbReference>
<keyword evidence="9" id="KW-1185">Reference proteome</keyword>
<dbReference type="GO" id="GO:0022626">
    <property type="term" value="C:cytosolic ribosome"/>
    <property type="evidence" value="ECO:0007669"/>
    <property type="project" value="UniProtKB-ARBA"/>
</dbReference>
<dbReference type="Ensembl" id="ENSCMMT00000025239.1">
    <property type="protein sequence ID" value="ENSCMMP00000023055.1"/>
    <property type="gene ID" value="ENSCMMG00000014416.1"/>
</dbReference>
<reference evidence="8" key="3">
    <citation type="submission" date="2025-09" db="UniProtKB">
        <authorList>
            <consortium name="Ensembl"/>
        </authorList>
    </citation>
    <scope>IDENTIFICATION</scope>
</reference>
<evidence type="ECO:0000256" key="3">
    <source>
        <dbReference type="ARBA" id="ARBA00022980"/>
    </source>
</evidence>
<evidence type="ECO:0000256" key="5">
    <source>
        <dbReference type="ARBA" id="ARBA00035161"/>
    </source>
</evidence>
<reference evidence="8" key="1">
    <citation type="submission" date="2018-09" db="EMBL/GenBank/DDBJ databases">
        <title>Common duck and Muscovy duck high density SNP chip.</title>
        <authorList>
            <person name="Vignal A."/>
            <person name="Thebault N."/>
            <person name="Warren W.C."/>
        </authorList>
    </citation>
    <scope>NUCLEOTIDE SEQUENCE [LARGE SCALE GENOMIC DNA]</scope>
</reference>
<sequence length="179" mass="19309">MGKCRGLRTARKLRSHRRDQKWHDKQYKKAHLGTALKANPFGGASHAKGIVLEKVGVEAKQPNSAIRKCVRVQLIKNGKKITAFVPNDGCLNFIEENDEVLVAGFGRKGHAVGDIPGGVGKGYILPDISCFCLSAITVCLGTKSSAQYHADGRDADVLSRGPILNRLSISSLADDSEET</sequence>
<evidence type="ECO:0000256" key="7">
    <source>
        <dbReference type="SAM" id="MobiDB-lite"/>
    </source>
</evidence>
<dbReference type="Gene3D" id="2.40.50.140">
    <property type="entry name" value="Nucleic acid-binding proteins"/>
    <property type="match status" value="1"/>
</dbReference>
<dbReference type="GO" id="GO:0015935">
    <property type="term" value="C:small ribosomal subunit"/>
    <property type="evidence" value="ECO:0007669"/>
    <property type="project" value="InterPro"/>
</dbReference>
<organism evidence="8 9">
    <name type="scientific">Cairina moschata</name>
    <name type="common">Muscovy duck</name>
    <dbReference type="NCBI Taxonomy" id="8855"/>
    <lineage>
        <taxon>Eukaryota</taxon>
        <taxon>Metazoa</taxon>
        <taxon>Chordata</taxon>
        <taxon>Craniata</taxon>
        <taxon>Vertebrata</taxon>
        <taxon>Euteleostomi</taxon>
        <taxon>Archelosauria</taxon>
        <taxon>Archosauria</taxon>
        <taxon>Dinosauria</taxon>
        <taxon>Saurischia</taxon>
        <taxon>Theropoda</taxon>
        <taxon>Coelurosauria</taxon>
        <taxon>Aves</taxon>
        <taxon>Neognathae</taxon>
        <taxon>Galloanserae</taxon>
        <taxon>Anseriformes</taxon>
        <taxon>Anatidae</taxon>
        <taxon>Anatinae</taxon>
        <taxon>Cairina</taxon>
    </lineage>
</organism>
<evidence type="ECO:0000256" key="4">
    <source>
        <dbReference type="ARBA" id="ARBA00023274"/>
    </source>
</evidence>
<comment type="similarity">
    <text evidence="2">Belongs to the universal ribosomal protein uS12 family.</text>
</comment>
<evidence type="ECO:0000313" key="9">
    <source>
        <dbReference type="Proteomes" id="UP000694556"/>
    </source>
</evidence>
<dbReference type="InterPro" id="IPR012340">
    <property type="entry name" value="NA-bd_OB-fold"/>
</dbReference>
<dbReference type="PROSITE" id="PS00055">
    <property type="entry name" value="RIBOSOMAL_S12"/>
    <property type="match status" value="1"/>
</dbReference>
<evidence type="ECO:0000313" key="8">
    <source>
        <dbReference type="Ensembl" id="ENSCMMP00000023055.1"/>
    </source>
</evidence>
<reference evidence="8" key="2">
    <citation type="submission" date="2025-08" db="UniProtKB">
        <authorList>
            <consortium name="Ensembl"/>
        </authorList>
    </citation>
    <scope>IDENTIFICATION</scope>
</reference>
<dbReference type="Pfam" id="PF00164">
    <property type="entry name" value="Ribosom_S12_S23"/>
    <property type="match status" value="1"/>
</dbReference>
<keyword evidence="4" id="KW-0687">Ribonucleoprotein</keyword>
<dbReference type="CDD" id="cd03367">
    <property type="entry name" value="Ribosomal_S23"/>
    <property type="match status" value="1"/>
</dbReference>
<dbReference type="FunFam" id="2.40.50.140:FF:000007">
    <property type="entry name" value="40S ribosomal protein S23"/>
    <property type="match status" value="1"/>
</dbReference>
<feature type="region of interest" description="Disordered" evidence="7">
    <location>
        <begin position="1"/>
        <end position="26"/>
    </location>
</feature>
<evidence type="ECO:0000256" key="6">
    <source>
        <dbReference type="ARBA" id="ARBA00035463"/>
    </source>
</evidence>
<keyword evidence="3" id="KW-0689">Ribosomal protein</keyword>
<dbReference type="GO" id="GO:0005791">
    <property type="term" value="C:rough endoplasmic reticulum"/>
    <property type="evidence" value="ECO:0007669"/>
    <property type="project" value="UniProtKB-SubCell"/>
</dbReference>
<proteinExistence type="inferred from homology"/>
<dbReference type="GO" id="GO:0006412">
    <property type="term" value="P:translation"/>
    <property type="evidence" value="ECO:0007669"/>
    <property type="project" value="InterPro"/>
</dbReference>
<dbReference type="AlphaFoldDB" id="A0A8C3CSM0"/>
<dbReference type="SUPFAM" id="SSF50249">
    <property type="entry name" value="Nucleic acid-binding proteins"/>
    <property type="match status" value="1"/>
</dbReference>